<comment type="similarity">
    <text evidence="1">Belongs to the DNAI7 family.</text>
</comment>
<keyword evidence="6" id="KW-1185">Reference proteome</keyword>
<keyword evidence="2" id="KW-0175">Coiled coil</keyword>
<feature type="non-terminal residue" evidence="5">
    <location>
        <position position="1"/>
    </location>
</feature>
<evidence type="ECO:0000259" key="4">
    <source>
        <dbReference type="Pfam" id="PF15927"/>
    </source>
</evidence>
<organism evidence="5 6">
    <name type="scientific">Adineta ricciae</name>
    <name type="common">Rotifer</name>
    <dbReference type="NCBI Taxonomy" id="249248"/>
    <lineage>
        <taxon>Eukaryota</taxon>
        <taxon>Metazoa</taxon>
        <taxon>Spiralia</taxon>
        <taxon>Gnathifera</taxon>
        <taxon>Rotifera</taxon>
        <taxon>Eurotatoria</taxon>
        <taxon>Bdelloidea</taxon>
        <taxon>Adinetida</taxon>
        <taxon>Adinetidae</taxon>
        <taxon>Adineta</taxon>
    </lineage>
</organism>
<dbReference type="AlphaFoldDB" id="A0A816DCT9"/>
<dbReference type="EMBL" id="CAJNOR010008304">
    <property type="protein sequence ID" value="CAF1631395.1"/>
    <property type="molecule type" value="Genomic_DNA"/>
</dbReference>
<dbReference type="GO" id="GO:0005930">
    <property type="term" value="C:axoneme"/>
    <property type="evidence" value="ECO:0007669"/>
    <property type="project" value="TreeGrafter"/>
</dbReference>
<proteinExistence type="inferred from homology"/>
<dbReference type="InterPro" id="IPR023247">
    <property type="entry name" value="IC97/Dnai7-like"/>
</dbReference>
<dbReference type="InterPro" id="IPR031826">
    <property type="entry name" value="IC97/Casc1_N"/>
</dbReference>
<evidence type="ECO:0000313" key="6">
    <source>
        <dbReference type="Proteomes" id="UP000663828"/>
    </source>
</evidence>
<evidence type="ECO:0000256" key="2">
    <source>
        <dbReference type="SAM" id="Coils"/>
    </source>
</evidence>
<dbReference type="Proteomes" id="UP000663828">
    <property type="component" value="Unassembled WGS sequence"/>
</dbReference>
<dbReference type="PANTHER" id="PTHR20929:SF11">
    <property type="entry name" value="DYNEIN AXONEMAL INTERMEDIATE CHAIN 7"/>
    <property type="match status" value="1"/>
</dbReference>
<dbReference type="GO" id="GO:0048487">
    <property type="term" value="F:beta-tubulin binding"/>
    <property type="evidence" value="ECO:0007669"/>
    <property type="project" value="TreeGrafter"/>
</dbReference>
<evidence type="ECO:0000313" key="5">
    <source>
        <dbReference type="EMBL" id="CAF1631395.1"/>
    </source>
</evidence>
<sequence length="550" mass="63571">EARVRAELAEKERIETEKRLAEEKAILAKEINELRRRELAEFYEFIQPRIDQANATRHKQRDEFKWKRVMQCDGTPDPTSILEINTFMSLWRDEHQRTNLEYTMKQTNLVLSLIKELNTVISSIPKDSSELESIPTYKNTIHELEDLLNYKWRQAQHDTMLKATDLQDFETSNFQYFSENENAAICIWANLSHNPRIKGYLFEQNGFGFDLPKPLTLAHIAILGFFLKYDYYSEQTILDPIPEPLVDEPAKQVTNEDDDQEPIDPTLPAEIRKLMEQSRRREKEAAAAAAAAAAAEAQALEEAAAAQAAQENADESQDGTVSPTALNRKKSVRDVTADLILEELADESVIDLRSHWPILPLLEINLFNIPPQPKKVQEWNIVQVDDTDVLVPYIYPSDPGLPKRFYEEYVSLSKMEAGKTKADEKTDDPMDPSMTFDATIIANNPEIKRMFLANAIKQESALTFKYKIPSEIFITDKPLLARWIKDRNHWKQEGYVDYEYTSDTRMISFKTYDFGTFALLTDRHAHMPFQSWLIRNHVRNSGKFDCILLI</sequence>
<gene>
    <name evidence="5" type="ORF">XAT740_LOCUS51714</name>
</gene>
<feature type="region of interest" description="Disordered" evidence="3">
    <location>
        <begin position="303"/>
        <end position="325"/>
    </location>
</feature>
<accession>A0A816DCT9</accession>
<reference evidence="5" key="1">
    <citation type="submission" date="2021-02" db="EMBL/GenBank/DDBJ databases">
        <authorList>
            <person name="Nowell W R."/>
        </authorList>
    </citation>
    <scope>NUCLEOTIDE SEQUENCE</scope>
</reference>
<feature type="coiled-coil region" evidence="2">
    <location>
        <begin position="4"/>
        <end position="37"/>
    </location>
</feature>
<dbReference type="Pfam" id="PF15927">
    <property type="entry name" value="Casc1_N"/>
    <property type="match status" value="1"/>
</dbReference>
<name>A0A816DCT9_ADIRI</name>
<comment type="caution">
    <text evidence="5">The sequence shown here is derived from an EMBL/GenBank/DDBJ whole genome shotgun (WGS) entry which is preliminary data.</text>
</comment>
<protein>
    <recommendedName>
        <fullName evidence="4">IC97/Casc1 N-terminal domain-containing protein</fullName>
    </recommendedName>
</protein>
<evidence type="ECO:0000256" key="1">
    <source>
        <dbReference type="ARBA" id="ARBA00024332"/>
    </source>
</evidence>
<feature type="domain" description="IC97/Casc1 N-terminal" evidence="4">
    <location>
        <begin position="1"/>
        <end position="196"/>
    </location>
</feature>
<dbReference type="PRINTS" id="PR02043">
    <property type="entry name" value="CANCERSCCP1"/>
</dbReference>
<dbReference type="GO" id="GO:0008017">
    <property type="term" value="F:microtubule binding"/>
    <property type="evidence" value="ECO:0007669"/>
    <property type="project" value="TreeGrafter"/>
</dbReference>
<evidence type="ECO:0000256" key="3">
    <source>
        <dbReference type="SAM" id="MobiDB-lite"/>
    </source>
</evidence>
<dbReference type="PANTHER" id="PTHR20929">
    <property type="entry name" value="LUNG ADENOMA SUSCEPTIBILITY 1-RELATED"/>
    <property type="match status" value="1"/>
</dbReference>